<gene>
    <name evidence="8" type="ORF">LTR97_003621</name>
</gene>
<evidence type="ECO:0000256" key="1">
    <source>
        <dbReference type="ARBA" id="ARBA00001974"/>
    </source>
</evidence>
<keyword evidence="4" id="KW-0560">Oxidoreductase</keyword>
<dbReference type="PANTHER" id="PTHR47178">
    <property type="entry name" value="MONOOXYGENASE, FAD-BINDING"/>
    <property type="match status" value="1"/>
</dbReference>
<sequence length="368" mass="40995">MTSCTKPETGVRPSNRHRGHAADYTQFLENVLPEHLRKRIKEPRVDPHCEMAELPVPHFNGATGEIIARVSSDVITRVSRKKLRRFLTEGEDLDIEYGKTLRRVTVASRGVSVEFDDGSQACGDIVIGTDGSHSKVREFLVGVETAKCEPIGLTMVNHAAGNYTPEQARILRAFHPIVQLSIHPTKQMGALLAALDIPDDNDPVTWKFQNYTSWWGPPFARDLEDPAVRLKHVKETMSQFPEPFRTGWLALGDDTILPIYPGQQWTPTDAWDNRDGRVTLAGDAAHSMLPHRGQGLNNAIKDASDLVDAIKLVVSGEQSLGQVITAYEEEMRPRGAKDVALSLEQAEKSRDWDRLMSSPIFQVGFSRS</sequence>
<dbReference type="PANTHER" id="PTHR47178:SF2">
    <property type="entry name" value="FAD-BINDING DOMAIN-CONTAINING PROTEIN"/>
    <property type="match status" value="1"/>
</dbReference>
<evidence type="ECO:0000313" key="9">
    <source>
        <dbReference type="Proteomes" id="UP001310594"/>
    </source>
</evidence>
<reference evidence="8" key="1">
    <citation type="submission" date="2023-08" db="EMBL/GenBank/DDBJ databases">
        <title>Black Yeasts Isolated from many extreme environments.</title>
        <authorList>
            <person name="Coleine C."/>
            <person name="Stajich J.E."/>
            <person name="Selbmann L."/>
        </authorList>
    </citation>
    <scope>NUCLEOTIDE SEQUENCE</scope>
    <source>
        <strain evidence="8">CCFEE 5810</strain>
    </source>
</reference>
<evidence type="ECO:0000256" key="5">
    <source>
        <dbReference type="ARBA" id="ARBA00023033"/>
    </source>
</evidence>
<evidence type="ECO:0000259" key="7">
    <source>
        <dbReference type="Pfam" id="PF01494"/>
    </source>
</evidence>
<evidence type="ECO:0000256" key="2">
    <source>
        <dbReference type="ARBA" id="ARBA00022630"/>
    </source>
</evidence>
<accession>A0AAN7WED7</accession>
<keyword evidence="2" id="KW-0285">Flavoprotein</keyword>
<comment type="cofactor">
    <cofactor evidence="1">
        <name>FAD</name>
        <dbReference type="ChEBI" id="CHEBI:57692"/>
    </cofactor>
</comment>
<name>A0AAN7WED7_9PEZI</name>
<comment type="caution">
    <text evidence="8">The sequence shown here is derived from an EMBL/GenBank/DDBJ whole genome shotgun (WGS) entry which is preliminary data.</text>
</comment>
<evidence type="ECO:0000256" key="4">
    <source>
        <dbReference type="ARBA" id="ARBA00023002"/>
    </source>
</evidence>
<dbReference type="InterPro" id="IPR036188">
    <property type="entry name" value="FAD/NAD-bd_sf"/>
</dbReference>
<evidence type="ECO:0000256" key="3">
    <source>
        <dbReference type="ARBA" id="ARBA00022827"/>
    </source>
</evidence>
<dbReference type="AlphaFoldDB" id="A0AAN7WED7"/>
<keyword evidence="3" id="KW-0274">FAD</keyword>
<dbReference type="EMBL" id="JAVRQU010000005">
    <property type="protein sequence ID" value="KAK5702675.1"/>
    <property type="molecule type" value="Genomic_DNA"/>
</dbReference>
<dbReference type="Proteomes" id="UP001310594">
    <property type="component" value="Unassembled WGS sequence"/>
</dbReference>
<evidence type="ECO:0000313" key="8">
    <source>
        <dbReference type="EMBL" id="KAK5702675.1"/>
    </source>
</evidence>
<dbReference type="PRINTS" id="PR00420">
    <property type="entry name" value="RNGMNOXGNASE"/>
</dbReference>
<protein>
    <recommendedName>
        <fullName evidence="7">FAD-binding domain-containing protein</fullName>
    </recommendedName>
</protein>
<keyword evidence="5" id="KW-0503">Monooxygenase</keyword>
<evidence type="ECO:0000256" key="6">
    <source>
        <dbReference type="SAM" id="MobiDB-lite"/>
    </source>
</evidence>
<organism evidence="8 9">
    <name type="scientific">Elasticomyces elasticus</name>
    <dbReference type="NCBI Taxonomy" id="574655"/>
    <lineage>
        <taxon>Eukaryota</taxon>
        <taxon>Fungi</taxon>
        <taxon>Dikarya</taxon>
        <taxon>Ascomycota</taxon>
        <taxon>Pezizomycotina</taxon>
        <taxon>Dothideomycetes</taxon>
        <taxon>Dothideomycetidae</taxon>
        <taxon>Mycosphaerellales</taxon>
        <taxon>Teratosphaeriaceae</taxon>
        <taxon>Elasticomyces</taxon>
    </lineage>
</organism>
<dbReference type="SUPFAM" id="SSF51905">
    <property type="entry name" value="FAD/NAD(P)-binding domain"/>
    <property type="match status" value="1"/>
</dbReference>
<dbReference type="Pfam" id="PF01494">
    <property type="entry name" value="FAD_binding_3"/>
    <property type="match status" value="1"/>
</dbReference>
<dbReference type="GO" id="GO:0004497">
    <property type="term" value="F:monooxygenase activity"/>
    <property type="evidence" value="ECO:0007669"/>
    <property type="project" value="UniProtKB-KW"/>
</dbReference>
<feature type="region of interest" description="Disordered" evidence="6">
    <location>
        <begin position="1"/>
        <end position="22"/>
    </location>
</feature>
<dbReference type="InterPro" id="IPR002938">
    <property type="entry name" value="FAD-bd"/>
</dbReference>
<feature type="domain" description="FAD-binding" evidence="7">
    <location>
        <begin position="272"/>
        <end position="338"/>
    </location>
</feature>
<proteinExistence type="predicted"/>
<dbReference type="Gene3D" id="3.50.50.60">
    <property type="entry name" value="FAD/NAD(P)-binding domain"/>
    <property type="match status" value="1"/>
</dbReference>
<dbReference type="GO" id="GO:0071949">
    <property type="term" value="F:FAD binding"/>
    <property type="evidence" value="ECO:0007669"/>
    <property type="project" value="InterPro"/>
</dbReference>